<evidence type="ECO:0000313" key="1">
    <source>
        <dbReference type="EMBL" id="QTE23315.1"/>
    </source>
</evidence>
<proteinExistence type="predicted"/>
<dbReference type="AlphaFoldDB" id="A0A975CRA8"/>
<dbReference type="KEGG" id="pcea:J3359_03285"/>
<protein>
    <submittedName>
        <fullName evidence="1">Uncharacterized protein</fullName>
    </submittedName>
</protein>
<dbReference type="EMBL" id="CP071869">
    <property type="protein sequence ID" value="QTE23315.1"/>
    <property type="molecule type" value="Genomic_DNA"/>
</dbReference>
<name>A0A975CRA8_9FLAO</name>
<evidence type="ECO:0000313" key="2">
    <source>
        <dbReference type="Proteomes" id="UP000663920"/>
    </source>
</evidence>
<dbReference type="RefSeq" id="WP_208079326.1">
    <property type="nucleotide sequence ID" value="NZ_CP071869.1"/>
</dbReference>
<keyword evidence="2" id="KW-1185">Reference proteome</keyword>
<organism evidence="1 2">
    <name type="scientific">Polaribacter cellanae</name>
    <dbReference type="NCBI Taxonomy" id="2818493"/>
    <lineage>
        <taxon>Bacteria</taxon>
        <taxon>Pseudomonadati</taxon>
        <taxon>Bacteroidota</taxon>
        <taxon>Flavobacteriia</taxon>
        <taxon>Flavobacteriales</taxon>
        <taxon>Flavobacteriaceae</taxon>
    </lineage>
</organism>
<gene>
    <name evidence="1" type="ORF">J3359_03285</name>
</gene>
<reference evidence="1 2" key="1">
    <citation type="submission" date="2021-03" db="EMBL/GenBank/DDBJ databases">
        <title>Complete genome of Polaribacter_sp.SM13.</title>
        <authorList>
            <person name="Jeong S.W."/>
            <person name="Bae J.W."/>
        </authorList>
    </citation>
    <scope>NUCLEOTIDE SEQUENCE [LARGE SCALE GENOMIC DNA]</scope>
    <source>
        <strain evidence="1 2">SM13</strain>
    </source>
</reference>
<accession>A0A975CRA8</accession>
<dbReference type="Proteomes" id="UP000663920">
    <property type="component" value="Chromosome"/>
</dbReference>
<sequence length="70" mass="8411">MDFKQQATSLFEKYLSEWESNPKRMESGYDYESTYAEMMHKLEQEVLQLSVGEIPKDKNVKKNFRLDLEK</sequence>